<protein>
    <submittedName>
        <fullName evidence="3">Uncharacterized protein</fullName>
    </submittedName>
</protein>
<comment type="caution">
    <text evidence="3">The sequence shown here is derived from an EMBL/GenBank/DDBJ whole genome shotgun (WGS) entry which is preliminary data.</text>
</comment>
<keyword evidence="5" id="KW-1185">Reference proteome</keyword>
<dbReference type="Proteomes" id="UP000590511">
    <property type="component" value="Unassembled WGS sequence"/>
</dbReference>
<evidence type="ECO:0000313" key="5">
    <source>
        <dbReference type="Proteomes" id="UP000631312"/>
    </source>
</evidence>
<organism evidence="3 4">
    <name type="scientific">Actinoplanes lobatus</name>
    <dbReference type="NCBI Taxonomy" id="113568"/>
    <lineage>
        <taxon>Bacteria</taxon>
        <taxon>Bacillati</taxon>
        <taxon>Actinomycetota</taxon>
        <taxon>Actinomycetes</taxon>
        <taxon>Micromonosporales</taxon>
        <taxon>Micromonosporaceae</taxon>
        <taxon>Actinoplanes</taxon>
    </lineage>
</organism>
<dbReference type="RefSeq" id="WP_188124016.1">
    <property type="nucleotide sequence ID" value="NZ_BOMP01000193.1"/>
</dbReference>
<sequence>MIGGPSGTYTIHWSRDVPSLPARIVLDQGYRPPGHDLPPARVPGTADTGVTDPAVPAEIERLVGEFAVRHHPQG</sequence>
<dbReference type="AlphaFoldDB" id="A0A7W7HK91"/>
<reference evidence="2 5" key="2">
    <citation type="submission" date="2021-01" db="EMBL/GenBank/DDBJ databases">
        <title>Whole genome shotgun sequence of Actinoplanes lobatus NBRC 12513.</title>
        <authorList>
            <person name="Komaki H."/>
            <person name="Tamura T."/>
        </authorList>
    </citation>
    <scope>NUCLEOTIDE SEQUENCE [LARGE SCALE GENOMIC DNA]</scope>
    <source>
        <strain evidence="2 5">NBRC 12513</strain>
    </source>
</reference>
<dbReference type="EMBL" id="BOMP01000193">
    <property type="protein sequence ID" value="GIE46214.1"/>
    <property type="molecule type" value="Genomic_DNA"/>
</dbReference>
<accession>A0A7W7HK91</accession>
<evidence type="ECO:0000313" key="3">
    <source>
        <dbReference type="EMBL" id="MBB4752091.1"/>
    </source>
</evidence>
<gene>
    <name evidence="2" type="ORF">Alo02nite_91120</name>
    <name evidence="3" type="ORF">BJ964_006252</name>
</gene>
<evidence type="ECO:0000256" key="1">
    <source>
        <dbReference type="SAM" id="MobiDB-lite"/>
    </source>
</evidence>
<proteinExistence type="predicted"/>
<reference evidence="3 4" key="1">
    <citation type="submission" date="2020-08" db="EMBL/GenBank/DDBJ databases">
        <title>Sequencing the genomes of 1000 actinobacteria strains.</title>
        <authorList>
            <person name="Klenk H.-P."/>
        </authorList>
    </citation>
    <scope>NUCLEOTIDE SEQUENCE [LARGE SCALE GENOMIC DNA]</scope>
    <source>
        <strain evidence="3 4">DSM 43150</strain>
    </source>
</reference>
<dbReference type="EMBL" id="JACHNC010000001">
    <property type="protein sequence ID" value="MBB4752091.1"/>
    <property type="molecule type" value="Genomic_DNA"/>
</dbReference>
<feature type="region of interest" description="Disordered" evidence="1">
    <location>
        <begin position="32"/>
        <end position="52"/>
    </location>
</feature>
<evidence type="ECO:0000313" key="2">
    <source>
        <dbReference type="EMBL" id="GIE46214.1"/>
    </source>
</evidence>
<name>A0A7W7HK91_9ACTN</name>
<dbReference type="Proteomes" id="UP000631312">
    <property type="component" value="Unassembled WGS sequence"/>
</dbReference>
<evidence type="ECO:0000313" key="4">
    <source>
        <dbReference type="Proteomes" id="UP000590511"/>
    </source>
</evidence>